<dbReference type="HOGENOM" id="CLU_029131_0_0_1"/>
<dbReference type="InterPro" id="IPR036188">
    <property type="entry name" value="FAD/NAD-bd_sf"/>
</dbReference>
<accession>W2SE88</accession>
<dbReference type="PRINTS" id="PR00411">
    <property type="entry name" value="PNDRDTASEI"/>
</dbReference>
<protein>
    <recommendedName>
        <fullName evidence="1">FAD/NAD(P)-binding domain-containing protein</fullName>
    </recommendedName>
</protein>
<proteinExistence type="predicted"/>
<dbReference type="Gene3D" id="3.50.50.100">
    <property type="match status" value="1"/>
</dbReference>
<dbReference type="SUPFAM" id="SSF51905">
    <property type="entry name" value="FAD/NAD(P)-binding domain"/>
    <property type="match status" value="1"/>
</dbReference>
<dbReference type="GO" id="GO:0050660">
    <property type="term" value="F:flavin adenine dinucleotide binding"/>
    <property type="evidence" value="ECO:0007669"/>
    <property type="project" value="TreeGrafter"/>
</dbReference>
<gene>
    <name evidence="2" type="ORF">HMPREF1541_00537</name>
</gene>
<evidence type="ECO:0000259" key="1">
    <source>
        <dbReference type="Pfam" id="PF07992"/>
    </source>
</evidence>
<dbReference type="InParanoid" id="W2SE88"/>
<dbReference type="PANTHER" id="PTHR43735">
    <property type="entry name" value="APOPTOSIS-INDUCING FACTOR 1"/>
    <property type="match status" value="1"/>
</dbReference>
<dbReference type="OrthoDB" id="202203at2759"/>
<dbReference type="GeneID" id="19967876"/>
<dbReference type="VEuPathDB" id="FungiDB:HMPREF1541_00537"/>
<dbReference type="PANTHER" id="PTHR43735:SF24">
    <property type="entry name" value="NUCLEOTIDE-DISULPHIDE OXIDOREDUCTASE AMID-LIKE, PUTATIVE (AFU_ORTHOLOGUE AFUA_1G17180)-RELATED"/>
    <property type="match status" value="1"/>
</dbReference>
<sequence length="470" mass="50942">MPSDQESTSMSPYRVLIIGGSYAGLAAAANLLDLSEGRPPRFNPTLERDANLRYKVPVQITVVDERDGYYHLIGSPLALASEDYAEKAWVKFEDLAAFQDSAVEFKQGSVQAVDCENLTATIQAHGSSEQYEQKYDFLVAASGLRRPWPVVPQSLTRAEYLNEAQTNIDATKAAKDGVVIIGGGAVGVEMAAELKMVQPDTKVTLIHSRDKLLSAEPLPDEFKDAIAPLVRSAGVELILNARVNAVTPSPTDPNTRTLTLSNNTILTASHVITAISKSTPTTNYLPASALDTEGHVKIAPTLHFTSDLPGPHARAHFAVGDIAAWSGIKRCGAAMHMGHYAAYNIHQTLLARLHSDRDYTPKFLSLAEHPPMIGLAVGRNAVTYGPADGVKSGEEVERLMFGGDLGWTICWRYLRLGERKPAAAPEVEEAEKTEVVDAREGLRKLEFNEPERLEELPAEGRRAVVVASAA</sequence>
<name>W2SE88_CYPE1</name>
<keyword evidence="3" id="KW-1185">Reference proteome</keyword>
<dbReference type="PRINTS" id="PR00368">
    <property type="entry name" value="FADPNR"/>
</dbReference>
<dbReference type="RefSeq" id="XP_008711065.1">
    <property type="nucleotide sequence ID" value="XM_008712843.1"/>
</dbReference>
<dbReference type="eggNOG" id="KOG2495">
    <property type="taxonomic scope" value="Eukaryota"/>
</dbReference>
<evidence type="ECO:0000313" key="3">
    <source>
        <dbReference type="Proteomes" id="UP000030752"/>
    </source>
</evidence>
<dbReference type="Proteomes" id="UP000030752">
    <property type="component" value="Unassembled WGS sequence"/>
</dbReference>
<dbReference type="STRING" id="1220924.W2SE88"/>
<dbReference type="AlphaFoldDB" id="W2SE88"/>
<evidence type="ECO:0000313" key="2">
    <source>
        <dbReference type="EMBL" id="ETN46353.1"/>
    </source>
</evidence>
<dbReference type="InterPro" id="IPR023753">
    <property type="entry name" value="FAD/NAD-binding_dom"/>
</dbReference>
<dbReference type="Pfam" id="PF07992">
    <property type="entry name" value="Pyr_redox_2"/>
    <property type="match status" value="1"/>
</dbReference>
<organism evidence="2 3">
    <name type="scientific">Cyphellophora europaea (strain CBS 101466)</name>
    <name type="common">Phialophora europaea</name>
    <dbReference type="NCBI Taxonomy" id="1220924"/>
    <lineage>
        <taxon>Eukaryota</taxon>
        <taxon>Fungi</taxon>
        <taxon>Dikarya</taxon>
        <taxon>Ascomycota</taxon>
        <taxon>Pezizomycotina</taxon>
        <taxon>Eurotiomycetes</taxon>
        <taxon>Chaetothyriomycetidae</taxon>
        <taxon>Chaetothyriales</taxon>
        <taxon>Cyphellophoraceae</taxon>
        <taxon>Cyphellophora</taxon>
    </lineage>
</organism>
<reference evidence="2 3" key="1">
    <citation type="submission" date="2013-03" db="EMBL/GenBank/DDBJ databases">
        <title>The Genome Sequence of Phialophora europaea CBS 101466.</title>
        <authorList>
            <consortium name="The Broad Institute Genomics Platform"/>
            <person name="Cuomo C."/>
            <person name="de Hoog S."/>
            <person name="Gorbushina A."/>
            <person name="Walker B."/>
            <person name="Young S.K."/>
            <person name="Zeng Q."/>
            <person name="Gargeya S."/>
            <person name="Fitzgerald M."/>
            <person name="Haas B."/>
            <person name="Abouelleil A."/>
            <person name="Allen A.W."/>
            <person name="Alvarado L."/>
            <person name="Arachchi H.M."/>
            <person name="Berlin A.M."/>
            <person name="Chapman S.B."/>
            <person name="Gainer-Dewar J."/>
            <person name="Goldberg J."/>
            <person name="Griggs A."/>
            <person name="Gujja S."/>
            <person name="Hansen M."/>
            <person name="Howarth C."/>
            <person name="Imamovic A."/>
            <person name="Ireland A."/>
            <person name="Larimer J."/>
            <person name="McCowan C."/>
            <person name="Murphy C."/>
            <person name="Pearson M."/>
            <person name="Poon T.W."/>
            <person name="Priest M."/>
            <person name="Roberts A."/>
            <person name="Saif S."/>
            <person name="Shea T."/>
            <person name="Sisk P."/>
            <person name="Sykes S."/>
            <person name="Wortman J."/>
            <person name="Nusbaum C."/>
            <person name="Birren B."/>
        </authorList>
    </citation>
    <scope>NUCLEOTIDE SEQUENCE [LARGE SCALE GENOMIC DNA]</scope>
    <source>
        <strain evidence="2 3">CBS 101466</strain>
    </source>
</reference>
<dbReference type="GO" id="GO:0004174">
    <property type="term" value="F:electron-transferring-flavoprotein dehydrogenase activity"/>
    <property type="evidence" value="ECO:0007669"/>
    <property type="project" value="TreeGrafter"/>
</dbReference>
<dbReference type="EMBL" id="KB822711">
    <property type="protein sequence ID" value="ETN46353.1"/>
    <property type="molecule type" value="Genomic_DNA"/>
</dbReference>
<dbReference type="GO" id="GO:0005737">
    <property type="term" value="C:cytoplasm"/>
    <property type="evidence" value="ECO:0007669"/>
    <property type="project" value="TreeGrafter"/>
</dbReference>
<feature type="domain" description="FAD/NAD(P)-binding" evidence="1">
    <location>
        <begin position="13"/>
        <end position="338"/>
    </location>
</feature>